<reference evidence="1" key="2">
    <citation type="journal article" date="2023" name="Science">
        <title>Genomic signatures of disease resistance in endangered staghorn corals.</title>
        <authorList>
            <person name="Vollmer S.V."/>
            <person name="Selwyn J.D."/>
            <person name="Despard B.A."/>
            <person name="Roesel C.L."/>
        </authorList>
    </citation>
    <scope>NUCLEOTIDE SEQUENCE</scope>
    <source>
        <strain evidence="1">K2</strain>
    </source>
</reference>
<dbReference type="AlphaFoldDB" id="A0AAD9VFG0"/>
<accession>A0AAD9VFG0</accession>
<organism evidence="1 2">
    <name type="scientific">Acropora cervicornis</name>
    <name type="common">Staghorn coral</name>
    <dbReference type="NCBI Taxonomy" id="6130"/>
    <lineage>
        <taxon>Eukaryota</taxon>
        <taxon>Metazoa</taxon>
        <taxon>Cnidaria</taxon>
        <taxon>Anthozoa</taxon>
        <taxon>Hexacorallia</taxon>
        <taxon>Scleractinia</taxon>
        <taxon>Astrocoeniina</taxon>
        <taxon>Acroporidae</taxon>
        <taxon>Acropora</taxon>
    </lineage>
</organism>
<dbReference type="Proteomes" id="UP001249851">
    <property type="component" value="Unassembled WGS sequence"/>
</dbReference>
<sequence length="152" mass="16971">MSPTRATKSVQLAVFNAIIAINAKRKQAHEVQNHTAGKQKNNSDLIDDDIFLGSHEVDNINNSNRNKAFTTVELTARPYHKRTVPVVCKRDTGAETNVIPKIEFEKIIARAGHRELGPPQILTAYGGQKVECMGTCQLFNHHYDGIKKQPLQ</sequence>
<dbReference type="EMBL" id="JARQWQ010000004">
    <property type="protein sequence ID" value="KAK2572479.1"/>
    <property type="molecule type" value="Genomic_DNA"/>
</dbReference>
<proteinExistence type="predicted"/>
<evidence type="ECO:0000313" key="1">
    <source>
        <dbReference type="EMBL" id="KAK2572479.1"/>
    </source>
</evidence>
<name>A0AAD9VFG0_ACRCE</name>
<evidence type="ECO:0000313" key="2">
    <source>
        <dbReference type="Proteomes" id="UP001249851"/>
    </source>
</evidence>
<keyword evidence="2" id="KW-1185">Reference proteome</keyword>
<protein>
    <submittedName>
        <fullName evidence="1">Uncharacterized protein</fullName>
    </submittedName>
</protein>
<reference evidence="1" key="1">
    <citation type="journal article" date="2023" name="G3 (Bethesda)">
        <title>Whole genome assembly and annotation of the endangered Caribbean coral Acropora cervicornis.</title>
        <authorList>
            <person name="Selwyn J.D."/>
            <person name="Vollmer S.V."/>
        </authorList>
    </citation>
    <scope>NUCLEOTIDE SEQUENCE</scope>
    <source>
        <strain evidence="1">K2</strain>
    </source>
</reference>
<gene>
    <name evidence="1" type="ORF">P5673_002730</name>
</gene>
<comment type="caution">
    <text evidence="1">The sequence shown here is derived from an EMBL/GenBank/DDBJ whole genome shotgun (WGS) entry which is preliminary data.</text>
</comment>